<feature type="domain" description="AAA+ ATPase" evidence="2">
    <location>
        <begin position="211"/>
        <end position="391"/>
    </location>
</feature>
<dbReference type="Pfam" id="PF01078">
    <property type="entry name" value="Mg_chelatase"/>
    <property type="match status" value="1"/>
</dbReference>
<dbReference type="Pfam" id="PF13541">
    <property type="entry name" value="ChlI"/>
    <property type="match status" value="1"/>
</dbReference>
<dbReference type="CDD" id="cd00009">
    <property type="entry name" value="AAA"/>
    <property type="match status" value="1"/>
</dbReference>
<evidence type="ECO:0000313" key="4">
    <source>
        <dbReference type="Proteomes" id="UP000250197"/>
    </source>
</evidence>
<dbReference type="Pfam" id="PF13335">
    <property type="entry name" value="Mg_chelatase_C"/>
    <property type="match status" value="1"/>
</dbReference>
<dbReference type="Proteomes" id="UP000250197">
    <property type="component" value="Chromosome"/>
</dbReference>
<dbReference type="EMBL" id="CP021252">
    <property type="protein sequence ID" value="ART21033.1"/>
    <property type="molecule type" value="Genomic_DNA"/>
</dbReference>
<dbReference type="InterPro" id="IPR025158">
    <property type="entry name" value="Mg_chelat-rel_C"/>
</dbReference>
<dbReference type="PANTHER" id="PTHR32039:SF7">
    <property type="entry name" value="COMPETENCE PROTEIN COMM"/>
    <property type="match status" value="1"/>
</dbReference>
<dbReference type="KEGG" id="cstr:CBE89_05600"/>
<name>A0A2Z2IY87_CORST</name>
<dbReference type="GO" id="GO:0005524">
    <property type="term" value="F:ATP binding"/>
    <property type="evidence" value="ECO:0007669"/>
    <property type="project" value="InterPro"/>
</dbReference>
<gene>
    <name evidence="3" type="ORF">CBE89_05600</name>
</gene>
<dbReference type="PANTHER" id="PTHR32039">
    <property type="entry name" value="MAGNESIUM-CHELATASE SUBUNIT CHLI"/>
    <property type="match status" value="1"/>
</dbReference>
<protein>
    <submittedName>
        <fullName evidence="3">ATPase</fullName>
    </submittedName>
</protein>
<dbReference type="InterPro" id="IPR045006">
    <property type="entry name" value="CHLI-like"/>
</dbReference>
<dbReference type="InterPro" id="IPR014721">
    <property type="entry name" value="Ribsml_uS5_D2-typ_fold_subgr"/>
</dbReference>
<dbReference type="NCBIfam" id="TIGR00368">
    <property type="entry name" value="YifB family Mg chelatase-like AAA ATPase"/>
    <property type="match status" value="1"/>
</dbReference>
<dbReference type="AlphaFoldDB" id="A0A2Z2IY87"/>
<dbReference type="InterPro" id="IPR003593">
    <property type="entry name" value="AAA+_ATPase"/>
</dbReference>
<dbReference type="PRINTS" id="PR00830">
    <property type="entry name" value="ENDOLAPTASE"/>
</dbReference>
<dbReference type="Gene3D" id="3.30.230.10">
    <property type="match status" value="1"/>
</dbReference>
<evidence type="ECO:0000313" key="3">
    <source>
        <dbReference type="EMBL" id="ART21033.1"/>
    </source>
</evidence>
<dbReference type="InterPro" id="IPR000523">
    <property type="entry name" value="Mg_chelatse_chII-like_cat_dom"/>
</dbReference>
<sequence>MALGRCMTTALEGVIAHVVTVEANVGTGLPGVQVVGLADTAISESRDRIRTAVVNSRLPWAKTRVVVSMSPAALPKSGAHFDLPMALAILAAQMPPSERLERALVLGELGLDGSVRPVSGIIPALLAARSQGFETLVIPPGNAAEATLVPDIEVVVAATLTDAFAWACGGRDLPSARAVDAPVHALGDAPDYHDIAGQREAKWAAEVAAAGGHHLMLVGPPGSGKSMIAARLPSILPALSAEQCVEATAIHSLAGTPGAVVVRAPFIAPHSSVTRAALLGGGSGNPRPGAVSLAHHGVLFLDEASEVSARVLDGLRAPLEEGHVRISRARREITFPARFQLVLAANPCRCAAEDASKCTCRSSDRRNYLSNLSGPLRDRLDMVVNVSGQAATLSAEGEEDSATIAQRVVQARERAAARWRDDELPVFNNGAVPASYLRRHRPATETAMAMLAAYLADGELSQRGVDRVLRLAWTLADLDASPQPDIDHVGRALELRGVGVLERLAA</sequence>
<dbReference type="RefSeq" id="WP_086891151.1">
    <property type="nucleotide sequence ID" value="NZ_CP021252.1"/>
</dbReference>
<dbReference type="InterPro" id="IPR027417">
    <property type="entry name" value="P-loop_NTPase"/>
</dbReference>
<reference evidence="3 4" key="1">
    <citation type="submission" date="2017-05" db="EMBL/GenBank/DDBJ databases">
        <title>Complete genome sequence of Corynebacterium striatum KC-Na-1 isolated from Neophocaena asiaeorientalis in Korea.</title>
        <authorList>
            <person name="Kim J.H."/>
            <person name="Lee K."/>
        </authorList>
    </citation>
    <scope>NUCLEOTIDE SEQUENCE [LARGE SCALE GENOMIC DNA]</scope>
    <source>
        <strain evidence="3 4">KC-Na-01</strain>
    </source>
</reference>
<proteinExistence type="inferred from homology"/>
<evidence type="ECO:0000259" key="2">
    <source>
        <dbReference type="SMART" id="SM00382"/>
    </source>
</evidence>
<dbReference type="Gene3D" id="3.40.50.300">
    <property type="entry name" value="P-loop containing nucleotide triphosphate hydrolases"/>
    <property type="match status" value="1"/>
</dbReference>
<accession>A0A2Z2IY87</accession>
<dbReference type="InterPro" id="IPR004482">
    <property type="entry name" value="Mg_chelat-rel"/>
</dbReference>
<comment type="similarity">
    <text evidence="1">Belongs to the Mg-chelatase subunits D/I family. ComM subfamily.</text>
</comment>
<dbReference type="SUPFAM" id="SSF54211">
    <property type="entry name" value="Ribosomal protein S5 domain 2-like"/>
    <property type="match status" value="1"/>
</dbReference>
<evidence type="ECO:0000256" key="1">
    <source>
        <dbReference type="ARBA" id="ARBA00006354"/>
    </source>
</evidence>
<dbReference type="SMART" id="SM00382">
    <property type="entry name" value="AAA"/>
    <property type="match status" value="1"/>
</dbReference>
<dbReference type="InterPro" id="IPR020568">
    <property type="entry name" value="Ribosomal_Su5_D2-typ_SF"/>
</dbReference>
<organism evidence="3 4">
    <name type="scientific">Corynebacterium striatum</name>
    <dbReference type="NCBI Taxonomy" id="43770"/>
    <lineage>
        <taxon>Bacteria</taxon>
        <taxon>Bacillati</taxon>
        <taxon>Actinomycetota</taxon>
        <taxon>Actinomycetes</taxon>
        <taxon>Mycobacteriales</taxon>
        <taxon>Corynebacteriaceae</taxon>
        <taxon>Corynebacterium</taxon>
    </lineage>
</organism>
<dbReference type="SUPFAM" id="SSF52540">
    <property type="entry name" value="P-loop containing nucleoside triphosphate hydrolases"/>
    <property type="match status" value="1"/>
</dbReference>